<name>A0A0A9H4P6_ARUDO</name>
<sequence length="22" mass="2724">MYKLLILNFFKHIEPKLEECSK</sequence>
<reference evidence="1" key="2">
    <citation type="journal article" date="2015" name="Data Brief">
        <title>Shoot transcriptome of the giant reed, Arundo donax.</title>
        <authorList>
            <person name="Barrero R.A."/>
            <person name="Guerrero F.D."/>
            <person name="Moolhuijzen P."/>
            <person name="Goolsby J.A."/>
            <person name="Tidwell J."/>
            <person name="Bellgard S.E."/>
            <person name="Bellgard M.I."/>
        </authorList>
    </citation>
    <scope>NUCLEOTIDE SEQUENCE</scope>
    <source>
        <tissue evidence="1">Shoot tissue taken approximately 20 cm above the soil surface</tissue>
    </source>
</reference>
<organism evidence="1">
    <name type="scientific">Arundo donax</name>
    <name type="common">Giant reed</name>
    <name type="synonym">Donax arundinaceus</name>
    <dbReference type="NCBI Taxonomy" id="35708"/>
    <lineage>
        <taxon>Eukaryota</taxon>
        <taxon>Viridiplantae</taxon>
        <taxon>Streptophyta</taxon>
        <taxon>Embryophyta</taxon>
        <taxon>Tracheophyta</taxon>
        <taxon>Spermatophyta</taxon>
        <taxon>Magnoliopsida</taxon>
        <taxon>Liliopsida</taxon>
        <taxon>Poales</taxon>
        <taxon>Poaceae</taxon>
        <taxon>PACMAD clade</taxon>
        <taxon>Arundinoideae</taxon>
        <taxon>Arundineae</taxon>
        <taxon>Arundo</taxon>
    </lineage>
</organism>
<evidence type="ECO:0000313" key="1">
    <source>
        <dbReference type="EMBL" id="JAE31717.1"/>
    </source>
</evidence>
<reference evidence="1" key="1">
    <citation type="submission" date="2014-09" db="EMBL/GenBank/DDBJ databases">
        <authorList>
            <person name="Magalhaes I.L.F."/>
            <person name="Oliveira U."/>
            <person name="Santos F.R."/>
            <person name="Vidigal T.H.D.A."/>
            <person name="Brescovit A.D."/>
            <person name="Santos A.J."/>
        </authorList>
    </citation>
    <scope>NUCLEOTIDE SEQUENCE</scope>
    <source>
        <tissue evidence="1">Shoot tissue taken approximately 20 cm above the soil surface</tissue>
    </source>
</reference>
<proteinExistence type="predicted"/>
<dbReference type="EMBL" id="GBRH01166179">
    <property type="protein sequence ID" value="JAE31717.1"/>
    <property type="molecule type" value="Transcribed_RNA"/>
</dbReference>
<protein>
    <submittedName>
        <fullName evidence="1">Uncharacterized protein</fullName>
    </submittedName>
</protein>
<accession>A0A0A9H4P6</accession>
<dbReference type="AlphaFoldDB" id="A0A0A9H4P6"/>